<feature type="domain" description="UspA" evidence="3">
    <location>
        <begin position="13"/>
        <end position="154"/>
    </location>
</feature>
<dbReference type="SUPFAM" id="SSF52402">
    <property type="entry name" value="Adenine nucleotide alpha hydrolases-like"/>
    <property type="match status" value="1"/>
</dbReference>
<evidence type="ECO:0000313" key="5">
    <source>
        <dbReference type="Proteomes" id="UP000327000"/>
    </source>
</evidence>
<evidence type="ECO:0000259" key="3">
    <source>
        <dbReference type="Pfam" id="PF00582"/>
    </source>
</evidence>
<accession>A0A5N5W5T4</accession>
<dbReference type="EMBL" id="VOKX01000069">
    <property type="protein sequence ID" value="KAB7839945.1"/>
    <property type="molecule type" value="Genomic_DNA"/>
</dbReference>
<gene>
    <name evidence="4" type="ORF">FRZ00_20715</name>
</gene>
<protein>
    <submittedName>
        <fullName evidence="4">Universal stress protein</fullName>
    </submittedName>
</protein>
<evidence type="ECO:0000256" key="1">
    <source>
        <dbReference type="ARBA" id="ARBA00008791"/>
    </source>
</evidence>
<dbReference type="Pfam" id="PF00582">
    <property type="entry name" value="Usp"/>
    <property type="match status" value="1"/>
</dbReference>
<dbReference type="AlphaFoldDB" id="A0A5N5W5T4"/>
<feature type="compositionally biased region" description="Basic and acidic residues" evidence="2">
    <location>
        <begin position="160"/>
        <end position="180"/>
    </location>
</feature>
<dbReference type="InterPro" id="IPR014729">
    <property type="entry name" value="Rossmann-like_a/b/a_fold"/>
</dbReference>
<dbReference type="PRINTS" id="PR01438">
    <property type="entry name" value="UNVRSLSTRESS"/>
</dbReference>
<dbReference type="PANTHER" id="PTHR31964">
    <property type="entry name" value="ADENINE NUCLEOTIDE ALPHA HYDROLASES-LIKE SUPERFAMILY PROTEIN"/>
    <property type="match status" value="1"/>
</dbReference>
<keyword evidence="5" id="KW-1185">Reference proteome</keyword>
<dbReference type="OrthoDB" id="3472822at2"/>
<name>A0A5N5W5T4_STRMB</name>
<proteinExistence type="inferred from homology"/>
<comment type="caution">
    <text evidence="4">The sequence shown here is derived from an EMBL/GenBank/DDBJ whole genome shotgun (WGS) entry which is preliminary data.</text>
</comment>
<dbReference type="Proteomes" id="UP000327000">
    <property type="component" value="Unassembled WGS sequence"/>
</dbReference>
<dbReference type="PANTHER" id="PTHR31964:SF113">
    <property type="entry name" value="USPA DOMAIN-CONTAINING PROTEIN"/>
    <property type="match status" value="1"/>
</dbReference>
<dbReference type="RefSeq" id="WP_004944067.1">
    <property type="nucleotide sequence ID" value="NZ_JBFADJ010000010.1"/>
</dbReference>
<feature type="region of interest" description="Disordered" evidence="2">
    <location>
        <begin position="160"/>
        <end position="193"/>
    </location>
</feature>
<dbReference type="InterPro" id="IPR006016">
    <property type="entry name" value="UspA"/>
</dbReference>
<organism evidence="4 5">
    <name type="scientific">Streptomyces mobaraensis</name>
    <name type="common">Streptoverticillium mobaraense</name>
    <dbReference type="NCBI Taxonomy" id="35621"/>
    <lineage>
        <taxon>Bacteria</taxon>
        <taxon>Bacillati</taxon>
        <taxon>Actinomycetota</taxon>
        <taxon>Actinomycetes</taxon>
        <taxon>Kitasatosporales</taxon>
        <taxon>Streptomycetaceae</taxon>
        <taxon>Streptomyces</taxon>
    </lineage>
</organism>
<dbReference type="InterPro" id="IPR006015">
    <property type="entry name" value="Universal_stress_UspA"/>
</dbReference>
<evidence type="ECO:0000256" key="2">
    <source>
        <dbReference type="SAM" id="MobiDB-lite"/>
    </source>
</evidence>
<evidence type="ECO:0000313" key="4">
    <source>
        <dbReference type="EMBL" id="KAB7839945.1"/>
    </source>
</evidence>
<reference evidence="4 5" key="1">
    <citation type="journal article" date="2019" name="Microb. Cell Fact.">
        <title>Exploring novel herbicidin analogues by transcriptional regulator overexpression and MS/MS molecular networking.</title>
        <authorList>
            <person name="Shi Y."/>
            <person name="Gu R."/>
            <person name="Li Y."/>
            <person name="Wang X."/>
            <person name="Ren W."/>
            <person name="Li X."/>
            <person name="Wang L."/>
            <person name="Xie Y."/>
            <person name="Hong B."/>
        </authorList>
    </citation>
    <scope>NUCLEOTIDE SEQUENCE [LARGE SCALE GENOMIC DNA]</scope>
    <source>
        <strain evidence="4 5">US-43</strain>
    </source>
</reference>
<sequence length="193" mass="19641">MATANERETTAIERVVVGVDGSAGSVAALRLGAREAARHNAVLCPVYAWAPPGGEAADALSPAPADVCAHWERAAATVVRETCEAAFGPAPPGTVLRPRTVRAAPGPALVALARDPGALLVVGTGGHGPLHRVLRGSVSRHCLRHARCPVLVVHPAPADHRAAPVPDGRPHMDAPVRGPDEAPTGPAPVPAGR</sequence>
<dbReference type="Gene3D" id="3.40.50.620">
    <property type="entry name" value="HUPs"/>
    <property type="match status" value="1"/>
</dbReference>
<comment type="similarity">
    <text evidence="1">Belongs to the universal stress protein A family.</text>
</comment>
<dbReference type="CDD" id="cd00293">
    <property type="entry name" value="USP-like"/>
    <property type="match status" value="1"/>
</dbReference>